<feature type="region of interest" description="Disordered" evidence="1">
    <location>
        <begin position="1"/>
        <end position="30"/>
    </location>
</feature>
<dbReference type="RefSeq" id="WP_307250235.1">
    <property type="nucleotide sequence ID" value="NZ_JAUSQZ010000001.1"/>
</dbReference>
<gene>
    <name evidence="2" type="ORF">J2S57_006692</name>
</gene>
<proteinExistence type="predicted"/>
<protein>
    <recommendedName>
        <fullName evidence="4">GNAT family N-acetyltransferase</fullName>
    </recommendedName>
</protein>
<dbReference type="Proteomes" id="UP001235712">
    <property type="component" value="Unassembled WGS sequence"/>
</dbReference>
<organism evidence="2 3">
    <name type="scientific">Kineosporia succinea</name>
    <dbReference type="NCBI Taxonomy" id="84632"/>
    <lineage>
        <taxon>Bacteria</taxon>
        <taxon>Bacillati</taxon>
        <taxon>Actinomycetota</taxon>
        <taxon>Actinomycetes</taxon>
        <taxon>Kineosporiales</taxon>
        <taxon>Kineosporiaceae</taxon>
        <taxon>Kineosporia</taxon>
    </lineage>
</organism>
<accession>A0ABT9PE11</accession>
<feature type="compositionally biased region" description="Polar residues" evidence="1">
    <location>
        <begin position="1"/>
        <end position="11"/>
    </location>
</feature>
<evidence type="ECO:0000256" key="1">
    <source>
        <dbReference type="SAM" id="MobiDB-lite"/>
    </source>
</evidence>
<feature type="compositionally biased region" description="Basic and acidic residues" evidence="1">
    <location>
        <begin position="17"/>
        <end position="27"/>
    </location>
</feature>
<reference evidence="2 3" key="1">
    <citation type="submission" date="2023-07" db="EMBL/GenBank/DDBJ databases">
        <title>Sequencing the genomes of 1000 actinobacteria strains.</title>
        <authorList>
            <person name="Klenk H.-P."/>
        </authorList>
    </citation>
    <scope>NUCLEOTIDE SEQUENCE [LARGE SCALE GENOMIC DNA]</scope>
    <source>
        <strain evidence="2 3">DSM 44388</strain>
    </source>
</reference>
<name>A0ABT9PE11_9ACTN</name>
<evidence type="ECO:0000313" key="2">
    <source>
        <dbReference type="EMBL" id="MDP9830943.1"/>
    </source>
</evidence>
<comment type="caution">
    <text evidence="2">The sequence shown here is derived from an EMBL/GenBank/DDBJ whole genome shotgun (WGS) entry which is preliminary data.</text>
</comment>
<keyword evidence="3" id="KW-1185">Reference proteome</keyword>
<dbReference type="EMBL" id="JAUSQZ010000001">
    <property type="protein sequence ID" value="MDP9830943.1"/>
    <property type="molecule type" value="Genomic_DNA"/>
</dbReference>
<sequence>MTTVRFSSTQPAPSPREASERLGEAHVRTAHPQARLIRGAETSSRAEYFYVLPDGRPVARFTFAFITAGWHLESATSC</sequence>
<evidence type="ECO:0008006" key="4">
    <source>
        <dbReference type="Google" id="ProtNLM"/>
    </source>
</evidence>
<evidence type="ECO:0000313" key="3">
    <source>
        <dbReference type="Proteomes" id="UP001235712"/>
    </source>
</evidence>